<feature type="transmembrane region" description="Helical" evidence="6">
    <location>
        <begin position="57"/>
        <end position="74"/>
    </location>
</feature>
<dbReference type="Proteomes" id="UP000240989">
    <property type="component" value="Unassembled WGS sequence"/>
</dbReference>
<sequence length="146" mass="16311">MTDYSRSNVIYVGFWQRVVATIVDTLVVSLVTAPLLYSLYGDFFSTGTNSTFDPASVLINYGLPFIGVMLFWFYKSATPGKMAIQSIIVDATTRNKPTVKQFIIRYLGYFVSAIPLGIGLLAVGWDKRKQGWHDKLANTVVIKKSK</sequence>
<protein>
    <submittedName>
        <fullName evidence="8">RDD family protein</fullName>
    </submittedName>
</protein>
<keyword evidence="10" id="KW-1185">Reference proteome</keyword>
<keyword evidence="3 6" id="KW-0812">Transmembrane</keyword>
<dbReference type="PANTHER" id="PTHR36115">
    <property type="entry name" value="PROLINE-RICH ANTIGEN HOMOLOG-RELATED"/>
    <property type="match status" value="1"/>
</dbReference>
<dbReference type="Pfam" id="PF06271">
    <property type="entry name" value="RDD"/>
    <property type="match status" value="1"/>
</dbReference>
<evidence type="ECO:0000256" key="1">
    <source>
        <dbReference type="ARBA" id="ARBA00004651"/>
    </source>
</evidence>
<dbReference type="PANTHER" id="PTHR36115:SF4">
    <property type="entry name" value="MEMBRANE PROTEIN"/>
    <property type="match status" value="1"/>
</dbReference>
<dbReference type="RefSeq" id="WP_045082238.1">
    <property type="nucleotide sequence ID" value="NZ_JZSN01000002.1"/>
</dbReference>
<proteinExistence type="predicted"/>
<evidence type="ECO:0000256" key="5">
    <source>
        <dbReference type="ARBA" id="ARBA00023136"/>
    </source>
</evidence>
<evidence type="ECO:0000313" key="11">
    <source>
        <dbReference type="Proteomes" id="UP000241440"/>
    </source>
</evidence>
<dbReference type="Proteomes" id="UP000241440">
    <property type="component" value="Unassembled WGS sequence"/>
</dbReference>
<gene>
    <name evidence="9" type="ORF">C0W27_11180</name>
    <name evidence="8" type="ORF">C0W41_07105</name>
</gene>
<evidence type="ECO:0000313" key="9">
    <source>
        <dbReference type="EMBL" id="PSX10580.1"/>
    </source>
</evidence>
<dbReference type="InterPro" id="IPR051791">
    <property type="entry name" value="Pra-immunoreactive"/>
</dbReference>
<keyword evidence="4 6" id="KW-1133">Transmembrane helix</keyword>
<dbReference type="GeneID" id="61230462"/>
<evidence type="ECO:0000256" key="6">
    <source>
        <dbReference type="SAM" id="Phobius"/>
    </source>
</evidence>
<dbReference type="EMBL" id="PYOU01000007">
    <property type="protein sequence ID" value="PSX10580.1"/>
    <property type="molecule type" value="Genomic_DNA"/>
</dbReference>
<name>A0A0D8PIM9_PHOAN</name>
<evidence type="ECO:0000313" key="8">
    <source>
        <dbReference type="EMBL" id="PSX08842.1"/>
    </source>
</evidence>
<evidence type="ECO:0000256" key="3">
    <source>
        <dbReference type="ARBA" id="ARBA00022692"/>
    </source>
</evidence>
<feature type="transmembrane region" description="Helical" evidence="6">
    <location>
        <begin position="106"/>
        <end position="125"/>
    </location>
</feature>
<comment type="subcellular location">
    <subcellularLocation>
        <location evidence="1">Cell membrane</location>
        <topology evidence="1">Multi-pass membrane protein</topology>
    </subcellularLocation>
</comment>
<dbReference type="AlphaFoldDB" id="A0A0D8PIM9"/>
<organism evidence="8 11">
    <name type="scientific">Photobacterium angustum</name>
    <dbReference type="NCBI Taxonomy" id="661"/>
    <lineage>
        <taxon>Bacteria</taxon>
        <taxon>Pseudomonadati</taxon>
        <taxon>Pseudomonadota</taxon>
        <taxon>Gammaproteobacteria</taxon>
        <taxon>Vibrionales</taxon>
        <taxon>Vibrionaceae</taxon>
        <taxon>Photobacterium</taxon>
    </lineage>
</organism>
<dbReference type="EMBL" id="PYOY01000002">
    <property type="protein sequence ID" value="PSX08842.1"/>
    <property type="molecule type" value="Genomic_DNA"/>
</dbReference>
<keyword evidence="2" id="KW-1003">Cell membrane</keyword>
<keyword evidence="5 6" id="KW-0472">Membrane</keyword>
<evidence type="ECO:0000313" key="10">
    <source>
        <dbReference type="Proteomes" id="UP000240989"/>
    </source>
</evidence>
<feature type="transmembrane region" description="Helical" evidence="6">
    <location>
        <begin position="12"/>
        <end position="37"/>
    </location>
</feature>
<feature type="domain" description="RDD" evidence="7">
    <location>
        <begin position="11"/>
        <end position="138"/>
    </location>
</feature>
<evidence type="ECO:0000256" key="4">
    <source>
        <dbReference type="ARBA" id="ARBA00022989"/>
    </source>
</evidence>
<evidence type="ECO:0000259" key="7">
    <source>
        <dbReference type="Pfam" id="PF06271"/>
    </source>
</evidence>
<comment type="caution">
    <text evidence="8">The sequence shown here is derived from an EMBL/GenBank/DDBJ whole genome shotgun (WGS) entry which is preliminary data.</text>
</comment>
<reference evidence="10 11" key="1">
    <citation type="submission" date="2018-01" db="EMBL/GenBank/DDBJ databases">
        <title>Whole genome sequencing of Histamine producing bacteria.</title>
        <authorList>
            <person name="Butler K."/>
        </authorList>
    </citation>
    <scope>NUCLEOTIDE SEQUENCE [LARGE SCALE GENOMIC DNA]</scope>
    <source>
        <strain evidence="8 11">A2-1</strain>
        <strain evidence="9 10">A6-1</strain>
    </source>
</reference>
<accession>A0A0D8PIM9</accession>
<dbReference type="GO" id="GO:0005886">
    <property type="term" value="C:plasma membrane"/>
    <property type="evidence" value="ECO:0007669"/>
    <property type="project" value="UniProtKB-SubCell"/>
</dbReference>
<dbReference type="InterPro" id="IPR010432">
    <property type="entry name" value="RDD"/>
</dbReference>
<evidence type="ECO:0000256" key="2">
    <source>
        <dbReference type="ARBA" id="ARBA00022475"/>
    </source>
</evidence>